<feature type="compositionally biased region" description="Basic and acidic residues" evidence="9">
    <location>
        <begin position="1289"/>
        <end position="1298"/>
    </location>
</feature>
<evidence type="ECO:0000313" key="14">
    <source>
        <dbReference type="Proteomes" id="UP000756921"/>
    </source>
</evidence>
<evidence type="ECO:0000313" key="13">
    <source>
        <dbReference type="EMBL" id="KAF9735460.1"/>
    </source>
</evidence>
<dbReference type="Pfam" id="PF00076">
    <property type="entry name" value="RRM_1"/>
    <property type="match status" value="1"/>
</dbReference>
<dbReference type="PROSITE" id="PS50102">
    <property type="entry name" value="RRM"/>
    <property type="match status" value="1"/>
</dbReference>
<feature type="domain" description="PHD-type" evidence="12">
    <location>
        <begin position="392"/>
        <end position="509"/>
    </location>
</feature>
<dbReference type="InterPro" id="IPR001965">
    <property type="entry name" value="Znf_PHD"/>
</dbReference>
<protein>
    <submittedName>
        <fullName evidence="13">Bromodomain and phd finger-containing protein</fullName>
    </submittedName>
</protein>
<feature type="compositionally biased region" description="Basic and acidic residues" evidence="9">
    <location>
        <begin position="1406"/>
        <end position="1418"/>
    </location>
</feature>
<feature type="region of interest" description="Disordered" evidence="9">
    <location>
        <begin position="112"/>
        <end position="176"/>
    </location>
</feature>
<evidence type="ECO:0000256" key="2">
    <source>
        <dbReference type="ARBA" id="ARBA00022723"/>
    </source>
</evidence>
<proteinExistence type="predicted"/>
<keyword evidence="5" id="KW-0862">Zinc</keyword>
<dbReference type="InterPro" id="IPR019542">
    <property type="entry name" value="Enhancer_polycomb-like_N"/>
</dbReference>
<dbReference type="InterPro" id="IPR011011">
    <property type="entry name" value="Znf_FYVE_PHD"/>
</dbReference>
<evidence type="ECO:0000256" key="7">
    <source>
        <dbReference type="PROSITE-ProRule" id="PRU00146"/>
    </source>
</evidence>
<dbReference type="Gene3D" id="3.30.70.330">
    <property type="match status" value="1"/>
</dbReference>
<keyword evidence="3" id="KW-0677">Repeat</keyword>
<evidence type="ECO:0000256" key="9">
    <source>
        <dbReference type="SAM" id="MobiDB-lite"/>
    </source>
</evidence>
<dbReference type="GO" id="GO:0005634">
    <property type="term" value="C:nucleus"/>
    <property type="evidence" value="ECO:0007669"/>
    <property type="project" value="UniProtKB-SubCell"/>
</dbReference>
<evidence type="ECO:0000256" key="6">
    <source>
        <dbReference type="ARBA" id="ARBA00023242"/>
    </source>
</evidence>
<dbReference type="SMART" id="SM00249">
    <property type="entry name" value="PHD"/>
    <property type="match status" value="2"/>
</dbReference>
<dbReference type="Proteomes" id="UP000756921">
    <property type="component" value="Unassembled WGS sequence"/>
</dbReference>
<comment type="caution">
    <text evidence="13">The sequence shown here is derived from an EMBL/GenBank/DDBJ whole genome shotgun (WGS) entry which is preliminary data.</text>
</comment>
<keyword evidence="8" id="KW-0694">RNA-binding</keyword>
<evidence type="ECO:0000256" key="5">
    <source>
        <dbReference type="ARBA" id="ARBA00022833"/>
    </source>
</evidence>
<evidence type="ECO:0000259" key="11">
    <source>
        <dbReference type="PROSITE" id="PS50102"/>
    </source>
</evidence>
<dbReference type="EMBL" id="WJXW01000006">
    <property type="protein sequence ID" value="KAF9735460.1"/>
    <property type="molecule type" value="Genomic_DNA"/>
</dbReference>
<dbReference type="SUPFAM" id="SSF57903">
    <property type="entry name" value="FYVE/PHD zinc finger"/>
    <property type="match status" value="1"/>
</dbReference>
<feature type="compositionally biased region" description="Polar residues" evidence="9">
    <location>
        <begin position="113"/>
        <end position="128"/>
    </location>
</feature>
<dbReference type="InterPro" id="IPR035979">
    <property type="entry name" value="RBD_domain_sf"/>
</dbReference>
<dbReference type="Pfam" id="PF13832">
    <property type="entry name" value="zf-HC5HC2H_2"/>
    <property type="match status" value="1"/>
</dbReference>
<keyword evidence="14" id="KW-1185">Reference proteome</keyword>
<keyword evidence="2" id="KW-0479">Metal-binding</keyword>
<feature type="compositionally biased region" description="Basic and acidic residues" evidence="9">
    <location>
        <begin position="1155"/>
        <end position="1172"/>
    </location>
</feature>
<dbReference type="Pfam" id="PF13831">
    <property type="entry name" value="PHD_2"/>
    <property type="match status" value="1"/>
</dbReference>
<feature type="region of interest" description="Disordered" evidence="9">
    <location>
        <begin position="1111"/>
        <end position="1185"/>
    </location>
</feature>
<dbReference type="SMART" id="SM00360">
    <property type="entry name" value="RRM"/>
    <property type="match status" value="1"/>
</dbReference>
<feature type="region of interest" description="Disordered" evidence="9">
    <location>
        <begin position="1233"/>
        <end position="1418"/>
    </location>
</feature>
<dbReference type="GO" id="GO:0003723">
    <property type="term" value="F:RNA binding"/>
    <property type="evidence" value="ECO:0007669"/>
    <property type="project" value="UniProtKB-UniRule"/>
</dbReference>
<keyword evidence="4 7" id="KW-0863">Zinc-finger</keyword>
<name>A0A9P6KQT9_9PLEO</name>
<feature type="region of interest" description="Disordered" evidence="9">
    <location>
        <begin position="298"/>
        <end position="332"/>
    </location>
</feature>
<dbReference type="PROSITE" id="PS51805">
    <property type="entry name" value="EPHD"/>
    <property type="match status" value="1"/>
</dbReference>
<dbReference type="PANTHER" id="PTHR13793:SF107">
    <property type="entry name" value="BROMODOMAIN-CONTAINING PROTEIN HOMOLOG"/>
    <property type="match status" value="1"/>
</dbReference>
<evidence type="ECO:0000256" key="4">
    <source>
        <dbReference type="ARBA" id="ARBA00022771"/>
    </source>
</evidence>
<dbReference type="CDD" id="cd15492">
    <property type="entry name" value="PHD_BRPF_JADE_like"/>
    <property type="match status" value="1"/>
</dbReference>
<feature type="compositionally biased region" description="Basic and acidic residues" evidence="9">
    <location>
        <begin position="897"/>
        <end position="906"/>
    </location>
</feature>
<evidence type="ECO:0000259" key="12">
    <source>
        <dbReference type="PROSITE" id="PS51805"/>
    </source>
</evidence>
<dbReference type="InterPro" id="IPR034732">
    <property type="entry name" value="EPHD"/>
</dbReference>
<evidence type="ECO:0000256" key="3">
    <source>
        <dbReference type="ARBA" id="ARBA00022737"/>
    </source>
</evidence>
<accession>A0A9P6KQT9</accession>
<gene>
    <name evidence="13" type="ORF">PMIN01_06865</name>
</gene>
<dbReference type="InterPro" id="IPR000504">
    <property type="entry name" value="RRM_dom"/>
</dbReference>
<evidence type="ECO:0000259" key="10">
    <source>
        <dbReference type="PROSITE" id="PS50016"/>
    </source>
</evidence>
<dbReference type="PROSITE" id="PS50016">
    <property type="entry name" value="ZF_PHD_2"/>
    <property type="match status" value="1"/>
</dbReference>
<evidence type="ECO:0000256" key="1">
    <source>
        <dbReference type="ARBA" id="ARBA00004123"/>
    </source>
</evidence>
<dbReference type="Gene3D" id="3.30.40.10">
    <property type="entry name" value="Zinc/RING finger domain, C3HC4 (zinc finger)"/>
    <property type="match status" value="2"/>
</dbReference>
<dbReference type="FunFam" id="3.30.40.10:FF:000007">
    <property type="entry name" value="Bromodomain containing 1, isoform CRA_b"/>
    <property type="match status" value="1"/>
</dbReference>
<keyword evidence="6" id="KW-0539">Nucleus</keyword>
<feature type="domain" description="RRM" evidence="11">
    <location>
        <begin position="1176"/>
        <end position="1254"/>
    </location>
</feature>
<dbReference type="Pfam" id="PF10513">
    <property type="entry name" value="EPL1"/>
    <property type="match status" value="1"/>
</dbReference>
<dbReference type="GO" id="GO:0006357">
    <property type="term" value="P:regulation of transcription by RNA polymerase II"/>
    <property type="evidence" value="ECO:0007669"/>
    <property type="project" value="TreeGrafter"/>
</dbReference>
<dbReference type="InterPro" id="IPR019787">
    <property type="entry name" value="Znf_PHD-finger"/>
</dbReference>
<feature type="compositionally biased region" description="Gly residues" evidence="9">
    <location>
        <begin position="1274"/>
        <end position="1287"/>
    </location>
</feature>
<feature type="compositionally biased region" description="Basic and acidic residues" evidence="9">
    <location>
        <begin position="1331"/>
        <end position="1368"/>
    </location>
</feature>
<feature type="region of interest" description="Disordered" evidence="9">
    <location>
        <begin position="1"/>
        <end position="34"/>
    </location>
</feature>
<comment type="subcellular location">
    <subcellularLocation>
        <location evidence="1">Nucleus</location>
    </subcellularLocation>
</comment>
<dbReference type="CDD" id="cd00590">
    <property type="entry name" value="RRM_SF"/>
    <property type="match status" value="1"/>
</dbReference>
<dbReference type="OrthoDB" id="20839at2759"/>
<feature type="compositionally biased region" description="Gly residues" evidence="9">
    <location>
        <begin position="1299"/>
        <end position="1316"/>
    </location>
</feature>
<reference evidence="13" key="1">
    <citation type="journal article" date="2020" name="Mol. Plant Microbe Interact.">
        <title>Genome Sequence of the Biocontrol Agent Coniothyrium minitans strain Conio (IMI 134523).</title>
        <authorList>
            <person name="Patel D."/>
            <person name="Shittu T.A."/>
            <person name="Baroncelli R."/>
            <person name="Muthumeenakshi S."/>
            <person name="Osborne T.H."/>
            <person name="Janganan T.K."/>
            <person name="Sreenivasaprasad S."/>
        </authorList>
    </citation>
    <scope>NUCLEOTIDE SEQUENCE</scope>
    <source>
        <strain evidence="13">Conio</strain>
    </source>
</reference>
<feature type="region of interest" description="Disordered" evidence="9">
    <location>
        <begin position="885"/>
        <end position="908"/>
    </location>
</feature>
<dbReference type="GO" id="GO:0008270">
    <property type="term" value="F:zinc ion binding"/>
    <property type="evidence" value="ECO:0007669"/>
    <property type="project" value="UniProtKB-KW"/>
</dbReference>
<sequence>MNAERQGLPLDAPSPSYARPRRERPPAGPRSSSAAAVAAAVAQNDGYKPREERGWEEFHQTLDIDLELPIFSADLVDGISPPDSAPGTPVNGFSTGQYAIDSGVSSHFEDIRAQQQASQDVSTMNGLQLTPRKRGPGRPPRKTDSMLSGLGSPPRPRINPLPTMNPKEKLNLPKPSTRQVETFKAYEESEAVKINYVDRTMASIGYQESEIFAKPEKALIRVPEGSIEEDLDLTLQSEGDGTSAVGVGRVEYDMDEQDDQWLETVNAQRRDEGLEAIKPAIFEVTITQIEKEWHALEKRIPKPNPKPPQTHRPRSSSAAAVNGEPAGQGDEQDTKCAVCDDGDCENTNAIVFCDGCDLAVHQECYGVPFIPEGQWLCRRCQLVGRGTPVSEQPGCIFCPNIDGAFKQTTAMKWAHLLCAMWIPEVSLANTTFQEPVQDVEKVPKTRWKLTCYICKQKMGACIQCGHKSCFEAFHVTCARKARLCLKMKSSSSQNPHDASVLKAYCDKHSPSDWRRENDVEGALAEAKYFYRQTLRHVRWGDSQAYALSIGSAHPVPSVEGPEEDDGSGNRRRRTGPPVKSWRLPSGAPVVPHAVYHNVENSLVRFNVRKRKEFVQEACKYWTLKREARRGAALIKRLQLQLDAFSSMEITRRNFAGMGAVGRPRLHRRIQFAERLEDDMESILLLCESVKKREAEKLKEVMILRSMLDAMYFPIAPLLEPILERAAMYDNKDVFKYGILKLQTRLAEKFYTSVQAFSEDIVAVFSSVIGFAAITNVSDTEHQLSGVAHGLLTTEQKEKKKLAKRIIKGIQPLFNDAMHKESDLAGRPFEREIPNLEAILEQKLLTRPPTATGADGVHASIENGASGGAVHATKTCTDGVAAKSDESIAHAPTPEELSEVHRSARDEAADEAAIAAQLGQDTMQVAPYTDAMDVDDAQANNTTAAPPTPPGSDQDLLGPIHHGGIPWYMKEFDPEGTTVYEERWRGRDVLRDMSEELSELDDDELNGLAGSEAMIPEAVASEQEVARNKRNRNPRVAAVFVSFTDQHAALWAAAINTAAPPAATCSPLAFYPPTLSHCASSLYGILAQALGYPLRPAAINLHPPSSNNMASMEYESEQRGYDDEPRGYDRERSRSPRADRRDLDDSRVRSASPINRDSRGPPPDSRDEDDHSRNPGSNLFVTGIHPSLTEEEVTRLFEKYGEVEKCNIMRDPHTKESRGFGFVKMVTSDQADAAKEGLQGEVHQGRTLSIEKARRARPRTPTPGKYYGPPKREFGGSGGGRGGRGGPPRYGDRYDDRRGGGGYSGGSGGGGGGGYGGGRRDDYGGGYGYRGSRYEDRPYRRDRDDYGSRGADRYASRDDRYGGREERRGGGGGYYNERPPPPAGGVGGYGDAPPPRQDAYSGGGGRPYEDRGGDERYSR</sequence>
<dbReference type="InterPro" id="IPR050701">
    <property type="entry name" value="Histone_Mod_Regulator"/>
</dbReference>
<feature type="domain" description="PHD-type" evidence="10">
    <location>
        <begin position="333"/>
        <end position="383"/>
    </location>
</feature>
<feature type="compositionally biased region" description="Basic residues" evidence="9">
    <location>
        <begin position="131"/>
        <end position="140"/>
    </location>
</feature>
<dbReference type="CDD" id="cd15670">
    <property type="entry name" value="ePHD_BRPF"/>
    <property type="match status" value="1"/>
</dbReference>
<feature type="compositionally biased region" description="Basic and acidic residues" evidence="9">
    <location>
        <begin position="1115"/>
        <end position="1147"/>
    </location>
</feature>
<dbReference type="PANTHER" id="PTHR13793">
    <property type="entry name" value="PHD FINGER PROTEINS"/>
    <property type="match status" value="1"/>
</dbReference>
<evidence type="ECO:0000256" key="8">
    <source>
        <dbReference type="PROSITE-ProRule" id="PRU00176"/>
    </source>
</evidence>
<feature type="region of interest" description="Disordered" evidence="9">
    <location>
        <begin position="555"/>
        <end position="583"/>
    </location>
</feature>
<dbReference type="InterPro" id="IPR013083">
    <property type="entry name" value="Znf_RING/FYVE/PHD"/>
</dbReference>
<dbReference type="PROSITE" id="PS01359">
    <property type="entry name" value="ZF_PHD_1"/>
    <property type="match status" value="1"/>
</dbReference>
<dbReference type="InterPro" id="IPR019786">
    <property type="entry name" value="Zinc_finger_PHD-type_CS"/>
</dbReference>
<dbReference type="SUPFAM" id="SSF54928">
    <property type="entry name" value="RNA-binding domain, RBD"/>
    <property type="match status" value="1"/>
</dbReference>
<dbReference type="InterPro" id="IPR012677">
    <property type="entry name" value="Nucleotide-bd_a/b_plait_sf"/>
</dbReference>
<organism evidence="13 14">
    <name type="scientific">Paraphaeosphaeria minitans</name>
    <dbReference type="NCBI Taxonomy" id="565426"/>
    <lineage>
        <taxon>Eukaryota</taxon>
        <taxon>Fungi</taxon>
        <taxon>Dikarya</taxon>
        <taxon>Ascomycota</taxon>
        <taxon>Pezizomycotina</taxon>
        <taxon>Dothideomycetes</taxon>
        <taxon>Pleosporomycetidae</taxon>
        <taxon>Pleosporales</taxon>
        <taxon>Massarineae</taxon>
        <taxon>Didymosphaeriaceae</taxon>
        <taxon>Paraphaeosphaeria</taxon>
    </lineage>
</organism>